<proteinExistence type="predicted"/>
<dbReference type="Proteomes" id="UP000800035">
    <property type="component" value="Unassembled WGS sequence"/>
</dbReference>
<dbReference type="AlphaFoldDB" id="A0A6A5U401"/>
<name>A0A6A5U401_9PLEO</name>
<evidence type="ECO:0000313" key="2">
    <source>
        <dbReference type="Proteomes" id="UP000800035"/>
    </source>
</evidence>
<gene>
    <name evidence="1" type="ORF">CC80DRAFT_326582</name>
</gene>
<protein>
    <submittedName>
        <fullName evidence="1">Uncharacterized protein</fullName>
    </submittedName>
</protein>
<dbReference type="EMBL" id="ML976985">
    <property type="protein sequence ID" value="KAF1959394.1"/>
    <property type="molecule type" value="Genomic_DNA"/>
</dbReference>
<sequence>MSRRGRGTKLQTQKTLRLAWMHHISMCVFPRIVLAETPPIVHPATRSAPPRVPDRCSAVVRTARCPLPSAASAEDCLNATALTAPFNDDTFHQPPHPARCHYGQFRPLIRYRSGPVQSTQDQTCPNVDIHTHIDLPTR</sequence>
<evidence type="ECO:0000313" key="1">
    <source>
        <dbReference type="EMBL" id="KAF1959394.1"/>
    </source>
</evidence>
<organism evidence="1 2">
    <name type="scientific">Byssothecium circinans</name>
    <dbReference type="NCBI Taxonomy" id="147558"/>
    <lineage>
        <taxon>Eukaryota</taxon>
        <taxon>Fungi</taxon>
        <taxon>Dikarya</taxon>
        <taxon>Ascomycota</taxon>
        <taxon>Pezizomycotina</taxon>
        <taxon>Dothideomycetes</taxon>
        <taxon>Pleosporomycetidae</taxon>
        <taxon>Pleosporales</taxon>
        <taxon>Massarineae</taxon>
        <taxon>Massarinaceae</taxon>
        <taxon>Byssothecium</taxon>
    </lineage>
</organism>
<reference evidence="1" key="1">
    <citation type="journal article" date="2020" name="Stud. Mycol.">
        <title>101 Dothideomycetes genomes: a test case for predicting lifestyles and emergence of pathogens.</title>
        <authorList>
            <person name="Haridas S."/>
            <person name="Albert R."/>
            <person name="Binder M."/>
            <person name="Bloem J."/>
            <person name="Labutti K."/>
            <person name="Salamov A."/>
            <person name="Andreopoulos B."/>
            <person name="Baker S."/>
            <person name="Barry K."/>
            <person name="Bills G."/>
            <person name="Bluhm B."/>
            <person name="Cannon C."/>
            <person name="Castanera R."/>
            <person name="Culley D."/>
            <person name="Daum C."/>
            <person name="Ezra D."/>
            <person name="Gonzalez J."/>
            <person name="Henrissat B."/>
            <person name="Kuo A."/>
            <person name="Liang C."/>
            <person name="Lipzen A."/>
            <person name="Lutzoni F."/>
            <person name="Magnuson J."/>
            <person name="Mondo S."/>
            <person name="Nolan M."/>
            <person name="Ohm R."/>
            <person name="Pangilinan J."/>
            <person name="Park H.-J."/>
            <person name="Ramirez L."/>
            <person name="Alfaro M."/>
            <person name="Sun H."/>
            <person name="Tritt A."/>
            <person name="Yoshinaga Y."/>
            <person name="Zwiers L.-H."/>
            <person name="Turgeon B."/>
            <person name="Goodwin S."/>
            <person name="Spatafora J."/>
            <person name="Crous P."/>
            <person name="Grigoriev I."/>
        </authorList>
    </citation>
    <scope>NUCLEOTIDE SEQUENCE</scope>
    <source>
        <strain evidence="1">CBS 675.92</strain>
    </source>
</reference>
<accession>A0A6A5U401</accession>
<keyword evidence="2" id="KW-1185">Reference proteome</keyword>